<evidence type="ECO:0000313" key="3">
    <source>
        <dbReference type="Proteomes" id="UP000095706"/>
    </source>
</evidence>
<accession>A0A173YN71</accession>
<evidence type="ECO:0000313" key="2">
    <source>
        <dbReference type="EMBL" id="CUN64636.1"/>
    </source>
</evidence>
<reference evidence="2 3" key="1">
    <citation type="submission" date="2015-09" db="EMBL/GenBank/DDBJ databases">
        <authorList>
            <consortium name="Pathogen Informatics"/>
        </authorList>
    </citation>
    <scope>NUCLEOTIDE SEQUENCE [LARGE SCALE GENOMIC DNA]</scope>
    <source>
        <strain evidence="2 3">2789STDY5608849</strain>
    </source>
</reference>
<protein>
    <submittedName>
        <fullName evidence="2">Nitric oxide reductase activation protein</fullName>
    </submittedName>
</protein>
<dbReference type="AlphaFoldDB" id="A0A173YN71"/>
<dbReference type="InterPro" id="IPR051928">
    <property type="entry name" value="NorD/CobT"/>
</dbReference>
<feature type="domain" description="Cobalamin biosynthesis protein CobT VWA" evidence="1">
    <location>
        <begin position="486"/>
        <end position="524"/>
    </location>
</feature>
<dbReference type="InterPro" id="IPR025861">
    <property type="entry name" value="CobT_VWA_dom"/>
</dbReference>
<dbReference type="EMBL" id="CYYV01000002">
    <property type="protein sequence ID" value="CUN64636.1"/>
    <property type="molecule type" value="Genomic_DNA"/>
</dbReference>
<dbReference type="SUPFAM" id="SSF53300">
    <property type="entry name" value="vWA-like"/>
    <property type="match status" value="1"/>
</dbReference>
<sequence length="605" mass="70612">MEDVRWPAKQLEEHRLEISNRIRNLFWTVSGDYDMEFEPDTEKYVYSKQTVLYEAVKQGAFARYFDQKKLGMYLMKKLHFSAGEDILLPLAGLCMDAAVERFIIRERLGTKEIREQAFRELEKAEKEQVSDKAGTDLIHRIRLLYIRHVLENTDDEGMDPQAEIALYKILSLKDAENTEDVINVIDEIYNHVLDPSFEKKNGNLEKILNLPDMALTNDAWQECMTDEQMEDIIQKYLSNLKKKMMSLDIRNKKKKRFYFSPENEEVPESSENINPQAVRRIREYVELNYGKSYLSESEQARVNRKFCTGIHKNCNLYLTDGILQSPVIKNNQYRFSQLQFEKNKAYYGNNHWIIKRNISVLAESLKRAFIIRKDDFVSRSDAGQLVPERLWKIGRTDDDKLFNRKKRSDDSEFVIDVLIDSSGSQADRQAQVAAQGYIISEALSQAGIPHRVTGYCAFWGYTVLQRFRDYEDPRETNERIFQFRAYANNRDGLALKTVGSSLMERPEKNKILIVLSDGKPCDMSIQRPGTRQPKIYDGEKAVKDTAYEVRRARNQGIFVIGIFAGNEEELSVEKRIYGKDFAYIRNISNFSRIVGTFLRRQIDME</sequence>
<dbReference type="PANTHER" id="PTHR41248:SF1">
    <property type="entry name" value="NORD PROTEIN"/>
    <property type="match status" value="1"/>
</dbReference>
<dbReference type="Proteomes" id="UP000095706">
    <property type="component" value="Unassembled WGS sequence"/>
</dbReference>
<dbReference type="Pfam" id="PF11775">
    <property type="entry name" value="CobT_C"/>
    <property type="match status" value="2"/>
</dbReference>
<dbReference type="InterPro" id="IPR036465">
    <property type="entry name" value="vWFA_dom_sf"/>
</dbReference>
<evidence type="ECO:0000259" key="1">
    <source>
        <dbReference type="Pfam" id="PF11775"/>
    </source>
</evidence>
<name>A0A173YN71_9FIRM</name>
<proteinExistence type="predicted"/>
<feature type="domain" description="Cobalamin biosynthesis protein CobT VWA" evidence="1">
    <location>
        <begin position="402"/>
        <end position="459"/>
    </location>
</feature>
<organism evidence="2 3">
    <name type="scientific">Fusicatenibacter saccharivorans</name>
    <dbReference type="NCBI Taxonomy" id="1150298"/>
    <lineage>
        <taxon>Bacteria</taxon>
        <taxon>Bacillati</taxon>
        <taxon>Bacillota</taxon>
        <taxon>Clostridia</taxon>
        <taxon>Lachnospirales</taxon>
        <taxon>Lachnospiraceae</taxon>
        <taxon>Fusicatenibacter</taxon>
    </lineage>
</organism>
<dbReference type="PANTHER" id="PTHR41248">
    <property type="entry name" value="NORD PROTEIN"/>
    <property type="match status" value="1"/>
</dbReference>
<dbReference type="Gene3D" id="3.40.50.410">
    <property type="entry name" value="von Willebrand factor, type A domain"/>
    <property type="match status" value="1"/>
</dbReference>
<gene>
    <name evidence="2" type="ORF">ERS852406_00487</name>
</gene>